<reference evidence="1 2" key="1">
    <citation type="journal article" date="2020" name="Cell">
        <title>Large-Scale Comparative Analyses of Tick Genomes Elucidate Their Genetic Diversity and Vector Capacities.</title>
        <authorList>
            <consortium name="Tick Genome and Microbiome Consortium (TIGMIC)"/>
            <person name="Jia N."/>
            <person name="Wang J."/>
            <person name="Shi W."/>
            <person name="Du L."/>
            <person name="Sun Y."/>
            <person name="Zhan W."/>
            <person name="Jiang J.F."/>
            <person name="Wang Q."/>
            <person name="Zhang B."/>
            <person name="Ji P."/>
            <person name="Bell-Sakyi L."/>
            <person name="Cui X.M."/>
            <person name="Yuan T.T."/>
            <person name="Jiang B.G."/>
            <person name="Yang W.F."/>
            <person name="Lam T.T."/>
            <person name="Chang Q.C."/>
            <person name="Ding S.J."/>
            <person name="Wang X.J."/>
            <person name="Zhu J.G."/>
            <person name="Ruan X.D."/>
            <person name="Zhao L."/>
            <person name="Wei J.T."/>
            <person name="Ye R.Z."/>
            <person name="Que T.C."/>
            <person name="Du C.H."/>
            <person name="Zhou Y.H."/>
            <person name="Cheng J.X."/>
            <person name="Dai P.F."/>
            <person name="Guo W.B."/>
            <person name="Han X.H."/>
            <person name="Huang E.J."/>
            <person name="Li L.F."/>
            <person name="Wei W."/>
            <person name="Gao Y.C."/>
            <person name="Liu J.Z."/>
            <person name="Shao H.Z."/>
            <person name="Wang X."/>
            <person name="Wang C.C."/>
            <person name="Yang T.C."/>
            <person name="Huo Q.B."/>
            <person name="Li W."/>
            <person name="Chen H.Y."/>
            <person name="Chen S.E."/>
            <person name="Zhou L.G."/>
            <person name="Ni X.B."/>
            <person name="Tian J.H."/>
            <person name="Sheng Y."/>
            <person name="Liu T."/>
            <person name="Pan Y.S."/>
            <person name="Xia L.Y."/>
            <person name="Li J."/>
            <person name="Zhao F."/>
            <person name="Cao W.C."/>
        </authorList>
    </citation>
    <scope>NUCLEOTIDE SEQUENCE [LARGE SCALE GENOMIC DNA]</scope>
    <source>
        <strain evidence="1">Iper-2018</strain>
    </source>
</reference>
<gene>
    <name evidence="1" type="ORF">HPB47_014561</name>
</gene>
<name>A0AC60QZB4_IXOPE</name>
<dbReference type="Proteomes" id="UP000805193">
    <property type="component" value="Unassembled WGS sequence"/>
</dbReference>
<organism evidence="1 2">
    <name type="scientific">Ixodes persulcatus</name>
    <name type="common">Taiga tick</name>
    <dbReference type="NCBI Taxonomy" id="34615"/>
    <lineage>
        <taxon>Eukaryota</taxon>
        <taxon>Metazoa</taxon>
        <taxon>Ecdysozoa</taxon>
        <taxon>Arthropoda</taxon>
        <taxon>Chelicerata</taxon>
        <taxon>Arachnida</taxon>
        <taxon>Acari</taxon>
        <taxon>Parasitiformes</taxon>
        <taxon>Ixodida</taxon>
        <taxon>Ixodoidea</taxon>
        <taxon>Ixodidae</taxon>
        <taxon>Ixodinae</taxon>
        <taxon>Ixodes</taxon>
    </lineage>
</organism>
<dbReference type="EMBL" id="JABSTQ010002935">
    <property type="protein sequence ID" value="KAG0443756.1"/>
    <property type="molecule type" value="Genomic_DNA"/>
</dbReference>
<comment type="caution">
    <text evidence="1">The sequence shown here is derived from an EMBL/GenBank/DDBJ whole genome shotgun (WGS) entry which is preliminary data.</text>
</comment>
<proteinExistence type="predicted"/>
<evidence type="ECO:0000313" key="2">
    <source>
        <dbReference type="Proteomes" id="UP000805193"/>
    </source>
</evidence>
<evidence type="ECO:0000313" key="1">
    <source>
        <dbReference type="EMBL" id="KAG0443756.1"/>
    </source>
</evidence>
<protein>
    <submittedName>
        <fullName evidence="1">Uncharacterized protein</fullName>
    </submittedName>
</protein>
<sequence length="904" mass="99449">MRNGVRARSTASRVNKPLECHVVGVCNHKDGLRVAFTAFGKPYTLDLRMTKDLLPLSYFEKHHGNGSHVVERPMRKNNKHCYYHGSLEGRNDSWVAVSTCDGLSGVVYDGEELHYIHPDERGHLFLEASRMLPKPWKCGYDDTQSLWTSFHKRGKRSIVMQPPFKSNARSRYVELLIVNDHKEFLKMKKNKDAVFERSKQIANIVNALYAPLNIFIALVGVIVWTDHDEIVMSSDGDSTLNNFLQYRRERLAREHPNDNAQLITDIVMDSSVVGKALKGPICTYEYSGGVNMDHHQVVGVVATTMAHELGHNFGMEHDDKDSKCHCPEKRCIMASASSSPPSPSQWSSCSKQYLQSAFEQGMDHCLWNLPDDIVGPVCGNGFLEAGEDCDCGPVEFCKNPCCDAATCKFKEQAVCAIGACCDISTCQIKKAATLCRDAVTECDLPEYCDGTSEFCPVDVHVQDGTECGGGKAYCFRKQCRSHEDQCQLLWGPTGRMADQRCFERNDVGAVNANCGYVRLNKTNKKCHRDDVMCGMLQCVHLNERLEFGIESAAIQSKFFITDEKGRTFTCHSVIVDLGLFSQDPGQSPNGAKCGTNKACLNQKCVPLEKLYGVKCPYDCYNNGVCNSHGNCHCMVGYAPPYCNYPGPGGSAESGPASDPSGGYGFMVSMYIIFLCIVPLAAVTTFSIYYFRRHLKTWWMTKARKAAIKSRAQQTANRRGSRPLSKLNVDAEALKALEISPPLTQPSCPPVRQKSFRSADISRPVLQSTSNSRAAPTRPAPLRPAPARPSVQRAPSCPAQGTGRPRVARSASQRSTGPRPAQPPPPRPPEGTLYDDCATSLQFAGTPLAFVHGEQNAPLYATPDRPAPTGVAALARRFECAGTPPTTRGTAPQSELRPYSASSSS</sequence>
<accession>A0AC60QZB4</accession>
<keyword evidence="2" id="KW-1185">Reference proteome</keyword>